<dbReference type="EMBL" id="BART01040653">
    <property type="protein sequence ID" value="GAH30447.1"/>
    <property type="molecule type" value="Genomic_DNA"/>
</dbReference>
<sequence>VTELFVVFPVKECLEILVQEGRIKDIINCGSF</sequence>
<organism evidence="1">
    <name type="scientific">marine sediment metagenome</name>
    <dbReference type="NCBI Taxonomy" id="412755"/>
    <lineage>
        <taxon>unclassified sequences</taxon>
        <taxon>metagenomes</taxon>
        <taxon>ecological metagenomes</taxon>
    </lineage>
</organism>
<proteinExistence type="predicted"/>
<reference evidence="1" key="1">
    <citation type="journal article" date="2014" name="Front. Microbiol.">
        <title>High frequency of phylogenetically diverse reductive dehalogenase-homologous genes in deep subseafloor sedimentary metagenomes.</title>
        <authorList>
            <person name="Kawai M."/>
            <person name="Futagami T."/>
            <person name="Toyoda A."/>
            <person name="Takaki Y."/>
            <person name="Nishi S."/>
            <person name="Hori S."/>
            <person name="Arai W."/>
            <person name="Tsubouchi T."/>
            <person name="Morono Y."/>
            <person name="Uchiyama I."/>
            <person name="Ito T."/>
            <person name="Fujiyama A."/>
            <person name="Inagaki F."/>
            <person name="Takami H."/>
        </authorList>
    </citation>
    <scope>NUCLEOTIDE SEQUENCE</scope>
    <source>
        <strain evidence="1">Expedition CK06-06</strain>
    </source>
</reference>
<evidence type="ECO:0000313" key="1">
    <source>
        <dbReference type="EMBL" id="GAH30447.1"/>
    </source>
</evidence>
<protein>
    <submittedName>
        <fullName evidence="1">Uncharacterized protein</fullName>
    </submittedName>
</protein>
<comment type="caution">
    <text evidence="1">The sequence shown here is derived from an EMBL/GenBank/DDBJ whole genome shotgun (WGS) entry which is preliminary data.</text>
</comment>
<gene>
    <name evidence="1" type="ORF">S01H4_66016</name>
</gene>
<feature type="non-terminal residue" evidence="1">
    <location>
        <position position="1"/>
    </location>
</feature>
<accession>X1ECX4</accession>
<dbReference type="AlphaFoldDB" id="X1ECX4"/>
<name>X1ECX4_9ZZZZ</name>